<organism evidence="2 3">
    <name type="scientific">Suillus luteus UH-Slu-Lm8-n1</name>
    <dbReference type="NCBI Taxonomy" id="930992"/>
    <lineage>
        <taxon>Eukaryota</taxon>
        <taxon>Fungi</taxon>
        <taxon>Dikarya</taxon>
        <taxon>Basidiomycota</taxon>
        <taxon>Agaricomycotina</taxon>
        <taxon>Agaricomycetes</taxon>
        <taxon>Agaricomycetidae</taxon>
        <taxon>Boletales</taxon>
        <taxon>Suillineae</taxon>
        <taxon>Suillaceae</taxon>
        <taxon>Suillus</taxon>
    </lineage>
</organism>
<protein>
    <submittedName>
        <fullName evidence="2">Uncharacterized protein</fullName>
    </submittedName>
</protein>
<dbReference type="HOGENOM" id="CLU_2689441_0_0_1"/>
<dbReference type="AlphaFoldDB" id="A0A0C9ZRL7"/>
<proteinExistence type="predicted"/>
<dbReference type="InParanoid" id="A0A0C9ZRL7"/>
<keyword evidence="3" id="KW-1185">Reference proteome</keyword>
<feature type="compositionally biased region" description="Low complexity" evidence="1">
    <location>
        <begin position="31"/>
        <end position="45"/>
    </location>
</feature>
<name>A0A0C9ZRL7_9AGAM</name>
<sequence length="74" mass="7979">MSDRDKQRNVAAGAPGKDPNIISDEEYEYLNTNTQQDPNTQPQPQAVAVHVDPGEHGGGNSIVDLAMIFTLTSL</sequence>
<evidence type="ECO:0000313" key="3">
    <source>
        <dbReference type="Proteomes" id="UP000054485"/>
    </source>
</evidence>
<reference evidence="3" key="2">
    <citation type="submission" date="2015-01" db="EMBL/GenBank/DDBJ databases">
        <title>Evolutionary Origins and Diversification of the Mycorrhizal Mutualists.</title>
        <authorList>
            <consortium name="DOE Joint Genome Institute"/>
            <consortium name="Mycorrhizal Genomics Consortium"/>
            <person name="Kohler A."/>
            <person name="Kuo A."/>
            <person name="Nagy L.G."/>
            <person name="Floudas D."/>
            <person name="Copeland A."/>
            <person name="Barry K.W."/>
            <person name="Cichocki N."/>
            <person name="Veneault-Fourrey C."/>
            <person name="LaButti K."/>
            <person name="Lindquist E.A."/>
            <person name="Lipzen A."/>
            <person name="Lundell T."/>
            <person name="Morin E."/>
            <person name="Murat C."/>
            <person name="Riley R."/>
            <person name="Ohm R."/>
            <person name="Sun H."/>
            <person name="Tunlid A."/>
            <person name="Henrissat B."/>
            <person name="Grigoriev I.V."/>
            <person name="Hibbett D.S."/>
            <person name="Martin F."/>
        </authorList>
    </citation>
    <scope>NUCLEOTIDE SEQUENCE [LARGE SCALE GENOMIC DNA]</scope>
    <source>
        <strain evidence="3">UH-Slu-Lm8-n1</strain>
    </source>
</reference>
<accession>A0A0C9ZRL7</accession>
<evidence type="ECO:0000313" key="2">
    <source>
        <dbReference type="EMBL" id="KIK31946.1"/>
    </source>
</evidence>
<dbReference type="EMBL" id="KN836513">
    <property type="protein sequence ID" value="KIK31946.1"/>
    <property type="molecule type" value="Genomic_DNA"/>
</dbReference>
<reference evidence="2 3" key="1">
    <citation type="submission" date="2014-04" db="EMBL/GenBank/DDBJ databases">
        <authorList>
            <consortium name="DOE Joint Genome Institute"/>
            <person name="Kuo A."/>
            <person name="Ruytinx J."/>
            <person name="Rineau F."/>
            <person name="Colpaert J."/>
            <person name="Kohler A."/>
            <person name="Nagy L.G."/>
            <person name="Floudas D."/>
            <person name="Copeland A."/>
            <person name="Barry K.W."/>
            <person name="Cichocki N."/>
            <person name="Veneault-Fourrey C."/>
            <person name="LaButti K."/>
            <person name="Lindquist E.A."/>
            <person name="Lipzen A."/>
            <person name="Lundell T."/>
            <person name="Morin E."/>
            <person name="Murat C."/>
            <person name="Sun H."/>
            <person name="Tunlid A."/>
            <person name="Henrissat B."/>
            <person name="Grigoriev I.V."/>
            <person name="Hibbett D.S."/>
            <person name="Martin F."/>
            <person name="Nordberg H.P."/>
            <person name="Cantor M.N."/>
            <person name="Hua S.X."/>
        </authorList>
    </citation>
    <scope>NUCLEOTIDE SEQUENCE [LARGE SCALE GENOMIC DNA]</scope>
    <source>
        <strain evidence="2 3">UH-Slu-Lm8-n1</strain>
    </source>
</reference>
<feature type="region of interest" description="Disordered" evidence="1">
    <location>
        <begin position="1"/>
        <end position="60"/>
    </location>
</feature>
<dbReference type="Proteomes" id="UP000054485">
    <property type="component" value="Unassembled WGS sequence"/>
</dbReference>
<evidence type="ECO:0000256" key="1">
    <source>
        <dbReference type="SAM" id="MobiDB-lite"/>
    </source>
</evidence>
<gene>
    <name evidence="2" type="ORF">CY34DRAFT_19419</name>
</gene>